<dbReference type="EMBL" id="GGEC01086164">
    <property type="protein sequence ID" value="MBX66648.1"/>
    <property type="molecule type" value="Transcribed_RNA"/>
</dbReference>
<name>A0A2P2QI26_RHIMU</name>
<proteinExistence type="predicted"/>
<reference evidence="2" key="1">
    <citation type="submission" date="2018-02" db="EMBL/GenBank/DDBJ databases">
        <title>Rhizophora mucronata_Transcriptome.</title>
        <authorList>
            <person name="Meera S.P."/>
            <person name="Sreeshan A."/>
            <person name="Augustine A."/>
        </authorList>
    </citation>
    <scope>NUCLEOTIDE SEQUENCE</scope>
    <source>
        <tissue evidence="2">Leaf</tissue>
    </source>
</reference>
<sequence length="94" mass="11382">MPSLSFHFPSPTLRPAKQAPYAFFEYKQRANLPYSKDYFGVVGSFYELFGIKLIGCKSWIFISFWFQQRMKSQFFRFLIFCCVNFYFLGTRRFF</sequence>
<accession>A0A2P2QI26</accession>
<feature type="transmembrane region" description="Helical" evidence="1">
    <location>
        <begin position="74"/>
        <end position="93"/>
    </location>
</feature>
<protein>
    <submittedName>
        <fullName evidence="2">Uncharacterized protein</fullName>
    </submittedName>
</protein>
<feature type="transmembrane region" description="Helical" evidence="1">
    <location>
        <begin position="38"/>
        <end position="62"/>
    </location>
</feature>
<keyword evidence="1" id="KW-0472">Membrane</keyword>
<organism evidence="2">
    <name type="scientific">Rhizophora mucronata</name>
    <name type="common">Asiatic mangrove</name>
    <dbReference type="NCBI Taxonomy" id="61149"/>
    <lineage>
        <taxon>Eukaryota</taxon>
        <taxon>Viridiplantae</taxon>
        <taxon>Streptophyta</taxon>
        <taxon>Embryophyta</taxon>
        <taxon>Tracheophyta</taxon>
        <taxon>Spermatophyta</taxon>
        <taxon>Magnoliopsida</taxon>
        <taxon>eudicotyledons</taxon>
        <taxon>Gunneridae</taxon>
        <taxon>Pentapetalae</taxon>
        <taxon>rosids</taxon>
        <taxon>fabids</taxon>
        <taxon>Malpighiales</taxon>
        <taxon>Rhizophoraceae</taxon>
        <taxon>Rhizophora</taxon>
    </lineage>
</organism>
<evidence type="ECO:0000256" key="1">
    <source>
        <dbReference type="SAM" id="Phobius"/>
    </source>
</evidence>
<dbReference type="AlphaFoldDB" id="A0A2P2QI26"/>
<evidence type="ECO:0000313" key="2">
    <source>
        <dbReference type="EMBL" id="MBX66648.1"/>
    </source>
</evidence>
<keyword evidence="1" id="KW-1133">Transmembrane helix</keyword>
<keyword evidence="1" id="KW-0812">Transmembrane</keyword>